<dbReference type="SUPFAM" id="SSF56219">
    <property type="entry name" value="DNase I-like"/>
    <property type="match status" value="1"/>
</dbReference>
<dbReference type="GO" id="GO:0016020">
    <property type="term" value="C:membrane"/>
    <property type="evidence" value="ECO:0007669"/>
    <property type="project" value="GOC"/>
</dbReference>
<dbReference type="RefSeq" id="WP_008861867.1">
    <property type="nucleotide sequence ID" value="NZ_JH815204.1"/>
</dbReference>
<dbReference type="PATRIC" id="fig|742726.3.peg.1473"/>
<dbReference type="AlphaFoldDB" id="K0XAT4"/>
<feature type="domain" description="Secretion system C-terminal sorting" evidence="3">
    <location>
        <begin position="311"/>
        <end position="360"/>
    </location>
</feature>
<protein>
    <submittedName>
        <fullName evidence="4">Por secretion system C-terminal sorting domain-containing protein</fullName>
    </submittedName>
</protein>
<reference evidence="4 5" key="1">
    <citation type="submission" date="2012-08" db="EMBL/GenBank/DDBJ databases">
        <title>The Genome Sequence of Barnesiella intestinihominis YIT 11860.</title>
        <authorList>
            <consortium name="The Broad Institute Genome Sequencing Platform"/>
            <person name="Earl A."/>
            <person name="Ward D."/>
            <person name="Feldgarden M."/>
            <person name="Gevers D."/>
            <person name="Morotomi M."/>
            <person name="Walker B."/>
            <person name="Young S.K."/>
            <person name="Zeng Q."/>
            <person name="Gargeya S."/>
            <person name="Fitzgerald M."/>
            <person name="Haas B."/>
            <person name="Abouelleil A."/>
            <person name="Alvarado L."/>
            <person name="Arachchi H.M."/>
            <person name="Berlin A.M."/>
            <person name="Chapman S.B."/>
            <person name="Goldberg J."/>
            <person name="Griggs A."/>
            <person name="Gujja S."/>
            <person name="Hansen M."/>
            <person name="Howarth C."/>
            <person name="Imamovic A."/>
            <person name="Larimer J."/>
            <person name="McCowen C."/>
            <person name="Montmayeur A."/>
            <person name="Murphy C."/>
            <person name="Neiman D."/>
            <person name="Pearson M."/>
            <person name="Priest M."/>
            <person name="Roberts A."/>
            <person name="Saif S."/>
            <person name="Shea T."/>
            <person name="Sisk P."/>
            <person name="Sykes S."/>
            <person name="Wortman J."/>
            <person name="Nusbaum C."/>
            <person name="Birren B."/>
        </authorList>
    </citation>
    <scope>NUCLEOTIDE SEQUENCE [LARGE SCALE GENOMIC DNA]</scope>
    <source>
        <strain evidence="4 5">YIT 11860</strain>
    </source>
</reference>
<proteinExistence type="predicted"/>
<dbReference type="InterPro" id="IPR026444">
    <property type="entry name" value="Secre_tail"/>
</dbReference>
<feature type="domain" description="Endonuclease/exonuclease/phosphatase" evidence="2">
    <location>
        <begin position="36"/>
        <end position="268"/>
    </location>
</feature>
<dbReference type="PANTHER" id="PTHR14859:SF15">
    <property type="entry name" value="ENDONUCLEASE_EXONUCLEASE_PHOSPHATASE DOMAIN-CONTAINING PROTEIN"/>
    <property type="match status" value="1"/>
</dbReference>
<dbReference type="Pfam" id="PF03372">
    <property type="entry name" value="Exo_endo_phos"/>
    <property type="match status" value="1"/>
</dbReference>
<dbReference type="PANTHER" id="PTHR14859">
    <property type="entry name" value="CALCOFLUOR WHITE HYPERSENSITIVE PROTEIN PRECURSOR"/>
    <property type="match status" value="1"/>
</dbReference>
<comment type="caution">
    <text evidence="4">The sequence shown here is derived from an EMBL/GenBank/DDBJ whole genome shotgun (WGS) entry which is preliminary data.</text>
</comment>
<gene>
    <name evidence="4" type="ORF">HMPREF9448_01405</name>
</gene>
<sequence length="363" mass="40888">MKITKKSITLLLAGLLCASNSFSQTYPKQDGVIRLLTYNTHYCKGGTDPGSLNNLNTKRFANILKALDADVVALQELDSAANGRWKRVLLDDIAKWSELDYVQVYGIAADYDGGSVGNGTLVKRWLPIKKIKKMKLSSDVGRILIRTDFEDFSFMSTHLDLDDKHRMNEAAAICTELDYIRKPVFLAGDMNDSHRWKNLAFSVFLEDFQIFSDTEGNTIPGREENTACIDYILFHDYKNSGIQNIESHIVRTITIDGQTVDLKDISDHYPVYVDIKIPGMSAIQQTTKNNLEIRLQLSDCELSVFSAEPINEIEIFSSNGCLIQRNQGENLQTTNIPQLPAGIYLVKVKSEEGYTVTKKILKR</sequence>
<dbReference type="Gene3D" id="3.60.10.10">
    <property type="entry name" value="Endonuclease/exonuclease/phosphatase"/>
    <property type="match status" value="1"/>
</dbReference>
<dbReference type="Proteomes" id="UP000006044">
    <property type="component" value="Unassembled WGS sequence"/>
</dbReference>
<dbReference type="EMBL" id="ADLE01000008">
    <property type="protein sequence ID" value="EJZ64919.1"/>
    <property type="molecule type" value="Genomic_DNA"/>
</dbReference>
<evidence type="ECO:0000259" key="2">
    <source>
        <dbReference type="Pfam" id="PF03372"/>
    </source>
</evidence>
<dbReference type="GO" id="GO:0006506">
    <property type="term" value="P:GPI anchor biosynthetic process"/>
    <property type="evidence" value="ECO:0007669"/>
    <property type="project" value="TreeGrafter"/>
</dbReference>
<dbReference type="Pfam" id="PF18962">
    <property type="entry name" value="Por_Secre_tail"/>
    <property type="match status" value="1"/>
</dbReference>
<evidence type="ECO:0000256" key="1">
    <source>
        <dbReference type="SAM" id="SignalP"/>
    </source>
</evidence>
<evidence type="ECO:0000313" key="4">
    <source>
        <dbReference type="EMBL" id="EJZ64919.1"/>
    </source>
</evidence>
<dbReference type="InterPro" id="IPR036691">
    <property type="entry name" value="Endo/exonu/phosph_ase_sf"/>
</dbReference>
<dbReference type="InterPro" id="IPR051916">
    <property type="entry name" value="GPI-anchor_lipid_remodeler"/>
</dbReference>
<dbReference type="OrthoDB" id="5447300at2"/>
<dbReference type="GO" id="GO:0003824">
    <property type="term" value="F:catalytic activity"/>
    <property type="evidence" value="ECO:0007669"/>
    <property type="project" value="InterPro"/>
</dbReference>
<keyword evidence="1" id="KW-0732">Signal</keyword>
<evidence type="ECO:0000313" key="5">
    <source>
        <dbReference type="Proteomes" id="UP000006044"/>
    </source>
</evidence>
<evidence type="ECO:0000259" key="3">
    <source>
        <dbReference type="Pfam" id="PF18962"/>
    </source>
</evidence>
<dbReference type="InterPro" id="IPR005135">
    <property type="entry name" value="Endo/exonuclease/phosphatase"/>
</dbReference>
<keyword evidence="5" id="KW-1185">Reference proteome</keyword>
<dbReference type="NCBIfam" id="TIGR04183">
    <property type="entry name" value="Por_Secre_tail"/>
    <property type="match status" value="1"/>
</dbReference>
<dbReference type="STRING" id="742726.HMPREF9448_01405"/>
<dbReference type="GeneID" id="77848678"/>
<feature type="chain" id="PRO_5003840961" evidence="1">
    <location>
        <begin position="24"/>
        <end position="363"/>
    </location>
</feature>
<accession>K0XAT4</accession>
<organism evidence="4 5">
    <name type="scientific">Barnesiella intestinihominis YIT 11860</name>
    <dbReference type="NCBI Taxonomy" id="742726"/>
    <lineage>
        <taxon>Bacteria</taxon>
        <taxon>Pseudomonadati</taxon>
        <taxon>Bacteroidota</taxon>
        <taxon>Bacteroidia</taxon>
        <taxon>Bacteroidales</taxon>
        <taxon>Barnesiellaceae</taxon>
        <taxon>Barnesiella</taxon>
    </lineage>
</organism>
<dbReference type="eggNOG" id="COG3568">
    <property type="taxonomic scope" value="Bacteria"/>
</dbReference>
<name>K0XAT4_9BACT</name>
<feature type="signal peptide" evidence="1">
    <location>
        <begin position="1"/>
        <end position="23"/>
    </location>
</feature>
<dbReference type="HOGENOM" id="CLU_060500_4_0_10"/>